<accession>A0A8X6TYM9</accession>
<sequence length="73" mass="8245">PASPLSARFTHSLPTNWNPSHSATFSRSNTQKNLLERIGRHHLTYRYEELTIVIRPKKQAVDSDECLKTAGVA</sequence>
<evidence type="ECO:0000313" key="2">
    <source>
        <dbReference type="Proteomes" id="UP000887013"/>
    </source>
</evidence>
<keyword evidence="2" id="KW-1185">Reference proteome</keyword>
<protein>
    <submittedName>
        <fullName evidence="1">Uncharacterized protein</fullName>
    </submittedName>
</protein>
<comment type="caution">
    <text evidence="1">The sequence shown here is derived from an EMBL/GenBank/DDBJ whole genome shotgun (WGS) entry which is preliminary data.</text>
</comment>
<dbReference type="Proteomes" id="UP000887013">
    <property type="component" value="Unassembled WGS sequence"/>
</dbReference>
<name>A0A8X6TYM9_NEPPI</name>
<dbReference type="EMBL" id="BMAW01113465">
    <property type="protein sequence ID" value="GFT57320.1"/>
    <property type="molecule type" value="Genomic_DNA"/>
</dbReference>
<organism evidence="1 2">
    <name type="scientific">Nephila pilipes</name>
    <name type="common">Giant wood spider</name>
    <name type="synonym">Nephila maculata</name>
    <dbReference type="NCBI Taxonomy" id="299642"/>
    <lineage>
        <taxon>Eukaryota</taxon>
        <taxon>Metazoa</taxon>
        <taxon>Ecdysozoa</taxon>
        <taxon>Arthropoda</taxon>
        <taxon>Chelicerata</taxon>
        <taxon>Arachnida</taxon>
        <taxon>Araneae</taxon>
        <taxon>Araneomorphae</taxon>
        <taxon>Entelegynae</taxon>
        <taxon>Araneoidea</taxon>
        <taxon>Nephilidae</taxon>
        <taxon>Nephila</taxon>
    </lineage>
</organism>
<reference evidence="1" key="1">
    <citation type="submission" date="2020-08" db="EMBL/GenBank/DDBJ databases">
        <title>Multicomponent nature underlies the extraordinary mechanical properties of spider dragline silk.</title>
        <authorList>
            <person name="Kono N."/>
            <person name="Nakamura H."/>
            <person name="Mori M."/>
            <person name="Yoshida Y."/>
            <person name="Ohtoshi R."/>
            <person name="Malay A.D."/>
            <person name="Moran D.A.P."/>
            <person name="Tomita M."/>
            <person name="Numata K."/>
            <person name="Arakawa K."/>
        </authorList>
    </citation>
    <scope>NUCLEOTIDE SEQUENCE</scope>
</reference>
<dbReference type="AlphaFoldDB" id="A0A8X6TYM9"/>
<feature type="non-terminal residue" evidence="1">
    <location>
        <position position="1"/>
    </location>
</feature>
<proteinExistence type="predicted"/>
<evidence type="ECO:0000313" key="1">
    <source>
        <dbReference type="EMBL" id="GFT57320.1"/>
    </source>
</evidence>
<gene>
    <name evidence="1" type="ORF">NPIL_40651</name>
</gene>